<organism evidence="1 2">
    <name type="scientific">Racocetra persica</name>
    <dbReference type="NCBI Taxonomy" id="160502"/>
    <lineage>
        <taxon>Eukaryota</taxon>
        <taxon>Fungi</taxon>
        <taxon>Fungi incertae sedis</taxon>
        <taxon>Mucoromycota</taxon>
        <taxon>Glomeromycotina</taxon>
        <taxon>Glomeromycetes</taxon>
        <taxon>Diversisporales</taxon>
        <taxon>Gigasporaceae</taxon>
        <taxon>Racocetra</taxon>
    </lineage>
</organism>
<proteinExistence type="predicted"/>
<evidence type="ECO:0000313" key="2">
    <source>
        <dbReference type="Proteomes" id="UP000789920"/>
    </source>
</evidence>
<feature type="non-terminal residue" evidence="1">
    <location>
        <position position="44"/>
    </location>
</feature>
<dbReference type="EMBL" id="CAJVQC010063828">
    <property type="protein sequence ID" value="CAG8803971.1"/>
    <property type="molecule type" value="Genomic_DNA"/>
</dbReference>
<dbReference type="Proteomes" id="UP000789920">
    <property type="component" value="Unassembled WGS sequence"/>
</dbReference>
<keyword evidence="2" id="KW-1185">Reference proteome</keyword>
<name>A0ACA9RQJ0_9GLOM</name>
<feature type="non-terminal residue" evidence="1">
    <location>
        <position position="1"/>
    </location>
</feature>
<evidence type="ECO:0000313" key="1">
    <source>
        <dbReference type="EMBL" id="CAG8803971.1"/>
    </source>
</evidence>
<protein>
    <submittedName>
        <fullName evidence="1">4406_t:CDS:1</fullName>
    </submittedName>
</protein>
<gene>
    <name evidence="1" type="ORF">RPERSI_LOCUS21626</name>
</gene>
<sequence>KYRRKIEVKSENVFKTKNAVKPSEEGEEDPEKKEYMGGPIKIKI</sequence>
<reference evidence="1" key="1">
    <citation type="submission" date="2021-06" db="EMBL/GenBank/DDBJ databases">
        <authorList>
            <person name="Kallberg Y."/>
            <person name="Tangrot J."/>
            <person name="Rosling A."/>
        </authorList>
    </citation>
    <scope>NUCLEOTIDE SEQUENCE</scope>
    <source>
        <strain evidence="1">MA461A</strain>
    </source>
</reference>
<accession>A0ACA9RQJ0</accession>
<comment type="caution">
    <text evidence="1">The sequence shown here is derived from an EMBL/GenBank/DDBJ whole genome shotgun (WGS) entry which is preliminary data.</text>
</comment>